<dbReference type="EMBL" id="CABIJS010000210">
    <property type="protein sequence ID" value="VUZ46167.1"/>
    <property type="molecule type" value="Genomic_DNA"/>
</dbReference>
<protein>
    <submittedName>
        <fullName evidence="1">Uncharacterized protein</fullName>
    </submittedName>
</protein>
<dbReference type="AlphaFoldDB" id="A0A564YFV0"/>
<evidence type="ECO:0000313" key="2">
    <source>
        <dbReference type="Proteomes" id="UP000321570"/>
    </source>
</evidence>
<accession>A0A564YFV0</accession>
<proteinExistence type="predicted"/>
<dbReference type="Proteomes" id="UP000321570">
    <property type="component" value="Unassembled WGS sequence"/>
</dbReference>
<gene>
    <name evidence="1" type="ORF">WMSIL1_LOCUS6069</name>
</gene>
<keyword evidence="2" id="KW-1185">Reference proteome</keyword>
<sequence>MKGSDFLATGTTFVFYGMTRASCKFHIGPLCVHIGARDGKFFFTTWQVR</sequence>
<organism evidence="1 2">
    <name type="scientific">Hymenolepis diminuta</name>
    <name type="common">Rat tapeworm</name>
    <dbReference type="NCBI Taxonomy" id="6216"/>
    <lineage>
        <taxon>Eukaryota</taxon>
        <taxon>Metazoa</taxon>
        <taxon>Spiralia</taxon>
        <taxon>Lophotrochozoa</taxon>
        <taxon>Platyhelminthes</taxon>
        <taxon>Cestoda</taxon>
        <taxon>Eucestoda</taxon>
        <taxon>Cyclophyllidea</taxon>
        <taxon>Hymenolepididae</taxon>
        <taxon>Hymenolepis</taxon>
    </lineage>
</organism>
<reference evidence="1 2" key="1">
    <citation type="submission" date="2019-07" db="EMBL/GenBank/DDBJ databases">
        <authorList>
            <person name="Jastrzebski P J."/>
            <person name="Paukszto L."/>
            <person name="Jastrzebski P J."/>
        </authorList>
    </citation>
    <scope>NUCLEOTIDE SEQUENCE [LARGE SCALE GENOMIC DNA]</scope>
    <source>
        <strain evidence="1 2">WMS-il1</strain>
    </source>
</reference>
<evidence type="ECO:0000313" key="1">
    <source>
        <dbReference type="EMBL" id="VUZ46167.1"/>
    </source>
</evidence>
<name>A0A564YFV0_HYMDI</name>